<organism evidence="1 2">
    <name type="scientific">Friedmanniomyces simplex</name>
    <dbReference type="NCBI Taxonomy" id="329884"/>
    <lineage>
        <taxon>Eukaryota</taxon>
        <taxon>Fungi</taxon>
        <taxon>Dikarya</taxon>
        <taxon>Ascomycota</taxon>
        <taxon>Pezizomycotina</taxon>
        <taxon>Dothideomycetes</taxon>
        <taxon>Dothideomycetidae</taxon>
        <taxon>Mycosphaerellales</taxon>
        <taxon>Teratosphaeriaceae</taxon>
        <taxon>Friedmanniomyces</taxon>
    </lineage>
</organism>
<dbReference type="EMBL" id="NAJQ01000012">
    <property type="protein sequence ID" value="TKA83286.1"/>
    <property type="molecule type" value="Genomic_DNA"/>
</dbReference>
<evidence type="ECO:0000313" key="1">
    <source>
        <dbReference type="EMBL" id="TKA83286.1"/>
    </source>
</evidence>
<reference evidence="1 2" key="1">
    <citation type="submission" date="2017-03" db="EMBL/GenBank/DDBJ databases">
        <title>Genomes of endolithic fungi from Antarctica.</title>
        <authorList>
            <person name="Coleine C."/>
            <person name="Masonjones S."/>
            <person name="Stajich J.E."/>
        </authorList>
    </citation>
    <scope>NUCLEOTIDE SEQUENCE [LARGE SCALE GENOMIC DNA]</scope>
    <source>
        <strain evidence="1 2">CCFEE 5184</strain>
    </source>
</reference>
<dbReference type="AlphaFoldDB" id="A0A4U0Y3B4"/>
<accession>A0A4U0Y3B4</accession>
<protein>
    <submittedName>
        <fullName evidence="1">Uncharacterized protein</fullName>
    </submittedName>
</protein>
<gene>
    <name evidence="1" type="ORF">B0A55_00814</name>
</gene>
<name>A0A4U0Y3B4_9PEZI</name>
<evidence type="ECO:0000313" key="2">
    <source>
        <dbReference type="Proteomes" id="UP000309340"/>
    </source>
</evidence>
<proteinExistence type="predicted"/>
<sequence>MDDKARSNRRRTARKTKNLICAITNTIAALLDFETLLQNDENDNLTSQTDYVETLCWTGACVSKLLKRLNKRSHLINFGDLDDLPEPDLDLQATLVGTIPCTKVCLDVGNTFKAYENAAWMAEADFAGGTARFQGWADVNVDLREALVEKNGQLNAQIDRWLVAEL</sequence>
<comment type="caution">
    <text evidence="1">The sequence shown here is derived from an EMBL/GenBank/DDBJ whole genome shotgun (WGS) entry which is preliminary data.</text>
</comment>
<dbReference type="Proteomes" id="UP000309340">
    <property type="component" value="Unassembled WGS sequence"/>
</dbReference>
<keyword evidence="2" id="KW-1185">Reference proteome</keyword>